<feature type="compositionally biased region" description="Basic residues" evidence="1">
    <location>
        <begin position="228"/>
        <end position="237"/>
    </location>
</feature>
<protein>
    <recommendedName>
        <fullName evidence="4">Scaffolding protein</fullName>
    </recommendedName>
</protein>
<comment type="caution">
    <text evidence="2">The sequence shown here is derived from an EMBL/GenBank/DDBJ whole genome shotgun (WGS) entry which is preliminary data.</text>
</comment>
<dbReference type="Proteomes" id="UP001241988">
    <property type="component" value="Unassembled WGS sequence"/>
</dbReference>
<reference evidence="2 3" key="1">
    <citation type="submission" date="2023-07" db="EMBL/GenBank/DDBJ databases">
        <title>Genomic Encyclopedia of Type Strains, Phase IV (KMG-IV): sequencing the most valuable type-strain genomes for metagenomic binning, comparative biology and taxonomic classification.</title>
        <authorList>
            <person name="Goeker M."/>
        </authorList>
    </citation>
    <scope>NUCLEOTIDE SEQUENCE [LARGE SCALE GENOMIC DNA]</scope>
    <source>
        <strain evidence="2 3">DSM 16419</strain>
    </source>
</reference>
<dbReference type="RefSeq" id="WP_308785954.1">
    <property type="nucleotide sequence ID" value="NZ_JAUSWB010000001.1"/>
</dbReference>
<evidence type="ECO:0000256" key="1">
    <source>
        <dbReference type="SAM" id="MobiDB-lite"/>
    </source>
</evidence>
<name>A0ABU0GQQ1_9BACL</name>
<accession>A0ABU0GQQ1</accession>
<feature type="compositionally biased region" description="Basic and acidic residues" evidence="1">
    <location>
        <begin position="195"/>
        <end position="204"/>
    </location>
</feature>
<proteinExistence type="predicted"/>
<gene>
    <name evidence="2" type="ORF">QOZ98_000508</name>
</gene>
<feature type="region of interest" description="Disordered" evidence="1">
    <location>
        <begin position="30"/>
        <end position="81"/>
    </location>
</feature>
<evidence type="ECO:0000313" key="3">
    <source>
        <dbReference type="Proteomes" id="UP001241988"/>
    </source>
</evidence>
<dbReference type="EMBL" id="JAUSWB010000001">
    <property type="protein sequence ID" value="MDQ0427683.1"/>
    <property type="molecule type" value="Genomic_DNA"/>
</dbReference>
<organism evidence="2 3">
    <name type="scientific">Planomicrobium stackebrandtii</name>
    <dbReference type="NCBI Taxonomy" id="253160"/>
    <lineage>
        <taxon>Bacteria</taxon>
        <taxon>Bacillati</taxon>
        <taxon>Bacillota</taxon>
        <taxon>Bacilli</taxon>
        <taxon>Bacillales</taxon>
        <taxon>Caryophanaceae</taxon>
        <taxon>Planomicrobium</taxon>
    </lineage>
</organism>
<feature type="region of interest" description="Disordered" evidence="1">
    <location>
        <begin position="191"/>
        <end position="255"/>
    </location>
</feature>
<sequence>MKSFYTMYVWLVAMIQNLFKSDLPAPTEEKQYKPLQLDLQFFADEGDDDDSDDDNDDSGDDDDADDDEPSLDELLKNPAFKKQYNQKLKDQLGKRMKKFDGVDPEEFKRLKAAAEKKDGKKSDEDDDPSKDVEQQKRLLRAERREKKAVVKEFAVDNGHNPKLLARLLDVDSIELDEDGEPENLDELFEELEAEFPEHFGAKNEADDEEEDDKSSKQKSGYVAGRMQKGNKQKKKDPKARGLELAQRIYGNKEEK</sequence>
<keyword evidence="3" id="KW-1185">Reference proteome</keyword>
<feature type="region of interest" description="Disordered" evidence="1">
    <location>
        <begin position="110"/>
        <end position="143"/>
    </location>
</feature>
<evidence type="ECO:0008006" key="4">
    <source>
        <dbReference type="Google" id="ProtNLM"/>
    </source>
</evidence>
<feature type="compositionally biased region" description="Acidic residues" evidence="1">
    <location>
        <begin position="44"/>
        <end position="71"/>
    </location>
</feature>
<evidence type="ECO:0000313" key="2">
    <source>
        <dbReference type="EMBL" id="MDQ0427683.1"/>
    </source>
</evidence>